<dbReference type="EMBL" id="CAHR02000074">
    <property type="protein sequence ID" value="CCG82208.1"/>
    <property type="molecule type" value="Genomic_DNA"/>
</dbReference>
<dbReference type="SFLD" id="SFLDS00005">
    <property type="entry name" value="Isoprenoid_Synthase_Type_I"/>
    <property type="match status" value="1"/>
</dbReference>
<evidence type="ECO:0000256" key="3">
    <source>
        <dbReference type="ARBA" id="ARBA00022842"/>
    </source>
</evidence>
<dbReference type="PANTHER" id="PTHR12001:SF44">
    <property type="entry name" value="GERANYLGERANYL PYROPHOSPHATE SYNTHASE"/>
    <property type="match status" value="1"/>
</dbReference>
<dbReference type="SUPFAM" id="SSF48576">
    <property type="entry name" value="Terpenoid synthases"/>
    <property type="match status" value="1"/>
</dbReference>
<dbReference type="Gene3D" id="1.10.600.10">
    <property type="entry name" value="Farnesyl Diphosphate Synthase"/>
    <property type="match status" value="1"/>
</dbReference>
<evidence type="ECO:0000313" key="6">
    <source>
        <dbReference type="Proteomes" id="UP000013776"/>
    </source>
</evidence>
<dbReference type="CDD" id="cd00685">
    <property type="entry name" value="Trans_IPPS_HT"/>
    <property type="match status" value="1"/>
</dbReference>
<dbReference type="GO" id="GO:0004659">
    <property type="term" value="F:prenyltransferase activity"/>
    <property type="evidence" value="ECO:0007669"/>
    <property type="project" value="InterPro"/>
</dbReference>
<keyword evidence="3" id="KW-0460">Magnesium</keyword>
<keyword evidence="1 4" id="KW-0808">Transferase</keyword>
<sequence>MSNPYSTLLHNFKTHGQPRWSAASEEAVLEPYTYLLSNPGKDIRSTLIHAFNHWLQVPAEGIAVIQNAVEMLHTASLLIDDVEDSSDLRRGRQAAHLKYGPASTINAANYVYFSAMALIRSTGNAGVIAIYEEEILNLHRGQGLELFWRDGCCGRASGFVSPSEGEYLDMVNNKTGGLLRMAVRLMQALSPGDGPRHGHGYVPLANLVGILFQVRDDYMNLASPQYCREKGFCEDLTEGKFSFPIIHAIRESHPLSLRLREILISKTSDVAVKVEACEILRQVGSLEYTIRAVHQMDALCREEVATLGGNEELTAILNLLRIQGDGCEIKDTIAFAKKTLDKSKHGKVKH</sequence>
<evidence type="ECO:0000256" key="1">
    <source>
        <dbReference type="ARBA" id="ARBA00022679"/>
    </source>
</evidence>
<dbReference type="VEuPathDB" id="FungiDB:TAPDE_002204"/>
<dbReference type="PROSITE" id="PS00723">
    <property type="entry name" value="POLYPRENYL_SYNTHASE_1"/>
    <property type="match status" value="1"/>
</dbReference>
<dbReference type="GO" id="GO:0008299">
    <property type="term" value="P:isoprenoid biosynthetic process"/>
    <property type="evidence" value="ECO:0007669"/>
    <property type="project" value="InterPro"/>
</dbReference>
<dbReference type="eggNOG" id="KOG0777">
    <property type="taxonomic scope" value="Eukaryota"/>
</dbReference>
<dbReference type="PANTHER" id="PTHR12001">
    <property type="entry name" value="GERANYLGERANYL PYROPHOSPHATE SYNTHASE"/>
    <property type="match status" value="1"/>
</dbReference>
<organism evidence="5 6">
    <name type="scientific">Taphrina deformans (strain PYCC 5710 / ATCC 11124 / CBS 356.35 / IMI 108563 / JCM 9778 / NBRC 8474)</name>
    <name type="common">Peach leaf curl fungus</name>
    <name type="synonym">Lalaria deformans</name>
    <dbReference type="NCBI Taxonomy" id="1097556"/>
    <lineage>
        <taxon>Eukaryota</taxon>
        <taxon>Fungi</taxon>
        <taxon>Dikarya</taxon>
        <taxon>Ascomycota</taxon>
        <taxon>Taphrinomycotina</taxon>
        <taxon>Taphrinomycetes</taxon>
        <taxon>Taphrinales</taxon>
        <taxon>Taphrinaceae</taxon>
        <taxon>Taphrina</taxon>
    </lineage>
</organism>
<evidence type="ECO:0000256" key="4">
    <source>
        <dbReference type="RuleBase" id="RU004466"/>
    </source>
</evidence>
<reference evidence="5 6" key="1">
    <citation type="journal article" date="2013" name="MBio">
        <title>Genome sequencing of the plant pathogen Taphrina deformans, the causal agent of peach leaf curl.</title>
        <authorList>
            <person name="Cisse O.H."/>
            <person name="Almeida J.M.G.C.F."/>
            <person name="Fonseca A."/>
            <person name="Kumar A.A."/>
            <person name="Salojaervi J."/>
            <person name="Overmyer K."/>
            <person name="Hauser P.M."/>
            <person name="Pagni M."/>
        </authorList>
    </citation>
    <scope>NUCLEOTIDE SEQUENCE [LARGE SCALE GENOMIC DNA]</scope>
    <source>
        <strain evidence="6">PYCC 5710 / ATCC 11124 / CBS 356.35 / IMI 108563 / JCM 9778 / NBRC 8474</strain>
    </source>
</reference>
<keyword evidence="6" id="KW-1185">Reference proteome</keyword>
<dbReference type="AlphaFoldDB" id="R4XCS8"/>
<dbReference type="InterPro" id="IPR000092">
    <property type="entry name" value="Polyprenyl_synt"/>
</dbReference>
<keyword evidence="2" id="KW-0479">Metal-binding</keyword>
<protein>
    <submittedName>
        <fullName evidence="5">Geranylgeranyl pyrophosphate synthase</fullName>
    </submittedName>
</protein>
<dbReference type="InterPro" id="IPR033749">
    <property type="entry name" value="Polyprenyl_synt_CS"/>
</dbReference>
<comment type="caution">
    <text evidence="5">The sequence shown here is derived from an EMBL/GenBank/DDBJ whole genome shotgun (WGS) entry which is preliminary data.</text>
</comment>
<gene>
    <name evidence="5" type="ORF">TAPDE_002204</name>
</gene>
<evidence type="ECO:0000256" key="2">
    <source>
        <dbReference type="ARBA" id="ARBA00022723"/>
    </source>
</evidence>
<accession>R4XCS8</accession>
<dbReference type="STRING" id="1097556.R4XCS8"/>
<name>R4XCS8_TAPDE</name>
<comment type="similarity">
    <text evidence="4">Belongs to the FPP/GGPP synthase family.</text>
</comment>
<evidence type="ECO:0000313" key="5">
    <source>
        <dbReference type="EMBL" id="CCG82208.1"/>
    </source>
</evidence>
<proteinExistence type="inferred from homology"/>
<dbReference type="Proteomes" id="UP000013776">
    <property type="component" value="Unassembled WGS sequence"/>
</dbReference>
<dbReference type="OrthoDB" id="6921389at2759"/>
<dbReference type="GO" id="GO:0046872">
    <property type="term" value="F:metal ion binding"/>
    <property type="evidence" value="ECO:0007669"/>
    <property type="project" value="UniProtKB-KW"/>
</dbReference>
<dbReference type="Pfam" id="PF00348">
    <property type="entry name" value="polyprenyl_synt"/>
    <property type="match status" value="1"/>
</dbReference>
<dbReference type="PROSITE" id="PS00444">
    <property type="entry name" value="POLYPRENYL_SYNTHASE_2"/>
    <property type="match status" value="1"/>
</dbReference>
<dbReference type="SFLD" id="SFLDG01017">
    <property type="entry name" value="Polyprenyl_Transferase_Like"/>
    <property type="match status" value="1"/>
</dbReference>
<dbReference type="InterPro" id="IPR008949">
    <property type="entry name" value="Isoprenoid_synthase_dom_sf"/>
</dbReference>